<sequence length="50" mass="5624">MIGSAVTEIAIPTSTFYSLDKLVKAVNQKLLELHNAFIRWKECKDGGKEE</sequence>
<dbReference type="EMBL" id="FRCP01000008">
    <property type="protein sequence ID" value="SHM30095.1"/>
    <property type="molecule type" value="Genomic_DNA"/>
</dbReference>
<name>A0A1M7HNM0_9FIRM</name>
<protein>
    <submittedName>
        <fullName evidence="1">Uncharacterized protein</fullName>
    </submittedName>
</protein>
<dbReference type="Proteomes" id="UP000184038">
    <property type="component" value="Unassembled WGS sequence"/>
</dbReference>
<dbReference type="RefSeq" id="WP_170865457.1">
    <property type="nucleotide sequence ID" value="NZ_FRCP01000008.1"/>
</dbReference>
<gene>
    <name evidence="1" type="ORF">SAMN02746066_01478</name>
</gene>
<dbReference type="STRING" id="1120996.SAMN02746066_01478"/>
<reference evidence="1 2" key="1">
    <citation type="submission" date="2016-11" db="EMBL/GenBank/DDBJ databases">
        <authorList>
            <person name="Jaros S."/>
            <person name="Januszkiewicz K."/>
            <person name="Wedrychowicz H."/>
        </authorList>
    </citation>
    <scope>NUCLEOTIDE SEQUENCE [LARGE SCALE GENOMIC DNA]</scope>
    <source>
        <strain evidence="1 2">DSM 15930</strain>
    </source>
</reference>
<keyword evidence="2" id="KW-1185">Reference proteome</keyword>
<evidence type="ECO:0000313" key="2">
    <source>
        <dbReference type="Proteomes" id="UP000184038"/>
    </source>
</evidence>
<proteinExistence type="predicted"/>
<evidence type="ECO:0000313" key="1">
    <source>
        <dbReference type="EMBL" id="SHM30095.1"/>
    </source>
</evidence>
<accession>A0A1M7HNM0</accession>
<dbReference type="AlphaFoldDB" id="A0A1M7HNM0"/>
<organism evidence="1 2">
    <name type="scientific">Anaerosporobacter mobilis DSM 15930</name>
    <dbReference type="NCBI Taxonomy" id="1120996"/>
    <lineage>
        <taxon>Bacteria</taxon>
        <taxon>Bacillati</taxon>
        <taxon>Bacillota</taxon>
        <taxon>Clostridia</taxon>
        <taxon>Lachnospirales</taxon>
        <taxon>Lachnospiraceae</taxon>
        <taxon>Anaerosporobacter</taxon>
    </lineage>
</organism>